<reference evidence="1 2" key="1">
    <citation type="submission" date="2020-12" db="EMBL/GenBank/DDBJ databases">
        <title>FDA dAtabase for Regulatory Grade micrObial Sequences (FDA-ARGOS): Supporting development and validation of Infectious Disease Dx tests.</title>
        <authorList>
            <person name="Sproer C."/>
            <person name="Gronow S."/>
            <person name="Severitt S."/>
            <person name="Schroder I."/>
            <person name="Tallon L."/>
            <person name="Sadzewicz L."/>
            <person name="Zhao X."/>
            <person name="Boylan J."/>
            <person name="Ott S."/>
            <person name="Bowen H."/>
            <person name="Vavikolanu K."/>
            <person name="Mehta A."/>
            <person name="Aluvathingal J."/>
            <person name="Nadendla S."/>
            <person name="Lowell S."/>
            <person name="Myers T."/>
            <person name="Yan Y."/>
            <person name="Sichtig H."/>
        </authorList>
    </citation>
    <scope>NUCLEOTIDE SEQUENCE [LARGE SCALE GENOMIC DNA]</scope>
    <source>
        <strain evidence="1 2">FDAARGOS_986</strain>
    </source>
</reference>
<dbReference type="RefSeq" id="WP_042031411.1">
    <property type="nucleotide sequence ID" value="NZ_CAWMFX010000027.1"/>
</dbReference>
<dbReference type="Proteomes" id="UP000595481">
    <property type="component" value="Chromosome"/>
</dbReference>
<sequence>MGYGLLDIGAQTRQQGMAGLRDAANREQELELGNKQLKTQEKQAKMSAAGAGAATGAMIGASYGSVGGPVGALIGAGVGFLASSLF</sequence>
<evidence type="ECO:0000313" key="1">
    <source>
        <dbReference type="EMBL" id="QQB19348.1"/>
    </source>
</evidence>
<name>A0A7T4A8N7_AERJA</name>
<dbReference type="GeneID" id="69553165"/>
<organism evidence="1 2">
    <name type="scientific">Aeromonas jandaei</name>
    <dbReference type="NCBI Taxonomy" id="650"/>
    <lineage>
        <taxon>Bacteria</taxon>
        <taxon>Pseudomonadati</taxon>
        <taxon>Pseudomonadota</taxon>
        <taxon>Gammaproteobacteria</taxon>
        <taxon>Aeromonadales</taxon>
        <taxon>Aeromonadaceae</taxon>
        <taxon>Aeromonas</taxon>
    </lineage>
</organism>
<protein>
    <submittedName>
        <fullName evidence="1">Bacteriocin</fullName>
    </submittedName>
</protein>
<proteinExistence type="predicted"/>
<keyword evidence="2" id="KW-1185">Reference proteome</keyword>
<evidence type="ECO:0000313" key="2">
    <source>
        <dbReference type="Proteomes" id="UP000595481"/>
    </source>
</evidence>
<dbReference type="EMBL" id="CP066092">
    <property type="protein sequence ID" value="QQB19348.1"/>
    <property type="molecule type" value="Genomic_DNA"/>
</dbReference>
<gene>
    <name evidence="1" type="ORF">I6H43_17785</name>
</gene>
<accession>A0A7T4A8N7</accession>